<dbReference type="Pfam" id="PF04389">
    <property type="entry name" value="Peptidase_M28"/>
    <property type="match status" value="1"/>
</dbReference>
<dbReference type="CDD" id="cd03876">
    <property type="entry name" value="M28_SGAP_like"/>
    <property type="match status" value="1"/>
</dbReference>
<feature type="domain" description="Peptidase M28" evidence="10">
    <location>
        <begin position="248"/>
        <end position="473"/>
    </location>
</feature>
<organism evidence="11">
    <name type="scientific">Streptomyces sp. NBC_00003</name>
    <dbReference type="NCBI Taxonomy" id="2903608"/>
    <lineage>
        <taxon>Bacteria</taxon>
        <taxon>Bacillati</taxon>
        <taxon>Actinomycetota</taxon>
        <taxon>Actinomycetes</taxon>
        <taxon>Kitasatosporales</taxon>
        <taxon>Streptomycetaceae</taxon>
        <taxon>Streptomyces</taxon>
    </lineage>
</organism>
<gene>
    <name evidence="11" type="ORF">OG549_26890</name>
</gene>
<accession>A0AAU2V947</accession>
<dbReference type="InterPro" id="IPR045175">
    <property type="entry name" value="M28_fam"/>
</dbReference>
<evidence type="ECO:0000256" key="8">
    <source>
        <dbReference type="SAM" id="SignalP"/>
    </source>
</evidence>
<dbReference type="GO" id="GO:0004177">
    <property type="term" value="F:aminopeptidase activity"/>
    <property type="evidence" value="ECO:0007669"/>
    <property type="project" value="UniProtKB-KW"/>
</dbReference>
<feature type="chain" id="PRO_5043670642" evidence="8">
    <location>
        <begin position="29"/>
        <end position="486"/>
    </location>
</feature>
<feature type="signal peptide" evidence="8">
    <location>
        <begin position="1"/>
        <end position="28"/>
    </location>
</feature>
<dbReference type="InterPro" id="IPR046450">
    <property type="entry name" value="PA_dom_sf"/>
</dbReference>
<dbReference type="Gene3D" id="3.40.630.10">
    <property type="entry name" value="Zn peptidases"/>
    <property type="match status" value="1"/>
</dbReference>
<protein>
    <submittedName>
        <fullName evidence="11">M28 family metallopeptidase</fullName>
    </submittedName>
</protein>
<evidence type="ECO:0000256" key="3">
    <source>
        <dbReference type="ARBA" id="ARBA00022670"/>
    </source>
</evidence>
<sequence length="486" mass="51355">MPVSRRPRAIAALAAAPVILSLATPAVARGGHDQHLAKKLVRDASGESAYRHLEALQKIADANGGNRAAGTPGYDASAAYVYGQLKEAGYDVSYQDFTFYESKTLREKLTLDGRQLPVAAYQFSKSAPVGGLTAEVKAARVDDTPGCSLDDYASDTFTGQIALVKRGSCTFQEKEAVAAKAGAVGVIVYNHSGTDPVHATVGEPQNAHIPAAGITRTDGEALAAQVAKGPVKVTLDVATEAVAKKTRNVIAETRTGSPDNVVALGSHLDSVPAGPGINDNGSGSAGLLEVAQKLAKEIKQTRKHPKQLPNKVRFSWWSGEELGLLGSEYYVKNLTEQQKKQIKLYLNFDMIASPNAAQLVYDGDDSDKKGAGPGPAGSAQIEGLINGYLDKRHVQHEGYDFDGRSDYGPFIAVGIPAGGTYTGAEEIKTPEQAKKWGGTAGQAFDPNYHAKGDTLKNIDKKYFDLNIDVIAQAVGTYAVDLGSLKG</sequence>
<evidence type="ECO:0000256" key="7">
    <source>
        <dbReference type="ARBA" id="ARBA00022833"/>
    </source>
</evidence>
<dbReference type="InterPro" id="IPR041756">
    <property type="entry name" value="M28_SGAP-like"/>
</dbReference>
<reference evidence="11" key="1">
    <citation type="submission" date="2022-10" db="EMBL/GenBank/DDBJ databases">
        <title>The complete genomes of actinobacterial strains from the NBC collection.</title>
        <authorList>
            <person name="Joergensen T.S."/>
            <person name="Alvarez Arevalo M."/>
            <person name="Sterndorff E.B."/>
            <person name="Faurdal D."/>
            <person name="Vuksanovic O."/>
            <person name="Mourched A.-S."/>
            <person name="Charusanti P."/>
            <person name="Shaw S."/>
            <person name="Blin K."/>
            <person name="Weber T."/>
        </authorList>
    </citation>
    <scope>NUCLEOTIDE SEQUENCE</scope>
    <source>
        <strain evidence="11">NBC_00003</strain>
    </source>
</reference>
<dbReference type="GO" id="GO:0046872">
    <property type="term" value="F:metal ion binding"/>
    <property type="evidence" value="ECO:0007669"/>
    <property type="project" value="UniProtKB-KW"/>
</dbReference>
<evidence type="ECO:0000256" key="2">
    <source>
        <dbReference type="ARBA" id="ARBA00022438"/>
    </source>
</evidence>
<dbReference type="GO" id="GO:0006508">
    <property type="term" value="P:proteolysis"/>
    <property type="evidence" value="ECO:0007669"/>
    <property type="project" value="UniProtKB-KW"/>
</dbReference>
<dbReference type="PANTHER" id="PTHR12147:SF26">
    <property type="entry name" value="PEPTIDASE M28 DOMAIN-CONTAINING PROTEIN"/>
    <property type="match status" value="1"/>
</dbReference>
<dbReference type="PANTHER" id="PTHR12147">
    <property type="entry name" value="METALLOPEPTIDASE M28 FAMILY MEMBER"/>
    <property type="match status" value="1"/>
</dbReference>
<dbReference type="InterPro" id="IPR003137">
    <property type="entry name" value="PA_domain"/>
</dbReference>
<keyword evidence="5 8" id="KW-0732">Signal</keyword>
<keyword evidence="7" id="KW-0862">Zinc</keyword>
<feature type="domain" description="PA" evidence="9">
    <location>
        <begin position="139"/>
        <end position="222"/>
    </location>
</feature>
<proteinExistence type="inferred from homology"/>
<evidence type="ECO:0000259" key="9">
    <source>
        <dbReference type="Pfam" id="PF02225"/>
    </source>
</evidence>
<dbReference type="GO" id="GO:0008235">
    <property type="term" value="F:metalloexopeptidase activity"/>
    <property type="evidence" value="ECO:0007669"/>
    <property type="project" value="InterPro"/>
</dbReference>
<dbReference type="EMBL" id="CP108318">
    <property type="protein sequence ID" value="WTW63973.1"/>
    <property type="molecule type" value="Genomic_DNA"/>
</dbReference>
<evidence type="ECO:0000259" key="10">
    <source>
        <dbReference type="Pfam" id="PF04389"/>
    </source>
</evidence>
<evidence type="ECO:0000256" key="1">
    <source>
        <dbReference type="ARBA" id="ARBA00005957"/>
    </source>
</evidence>
<dbReference type="Gene3D" id="3.50.30.30">
    <property type="match status" value="1"/>
</dbReference>
<keyword evidence="4" id="KW-0479">Metal-binding</keyword>
<comment type="similarity">
    <text evidence="1">Belongs to the peptidase M28 family. M28A subfamily.</text>
</comment>
<evidence type="ECO:0000313" key="11">
    <source>
        <dbReference type="EMBL" id="WTW63973.1"/>
    </source>
</evidence>
<dbReference type="AlphaFoldDB" id="A0AAU2V947"/>
<dbReference type="SUPFAM" id="SSF53187">
    <property type="entry name" value="Zn-dependent exopeptidases"/>
    <property type="match status" value="1"/>
</dbReference>
<dbReference type="InterPro" id="IPR007484">
    <property type="entry name" value="Peptidase_M28"/>
</dbReference>
<dbReference type="Pfam" id="PF02225">
    <property type="entry name" value="PA"/>
    <property type="match status" value="1"/>
</dbReference>
<evidence type="ECO:0000256" key="4">
    <source>
        <dbReference type="ARBA" id="ARBA00022723"/>
    </source>
</evidence>
<keyword evidence="6" id="KW-0378">Hydrolase</keyword>
<dbReference type="SUPFAM" id="SSF52025">
    <property type="entry name" value="PA domain"/>
    <property type="match status" value="1"/>
</dbReference>
<evidence type="ECO:0000256" key="5">
    <source>
        <dbReference type="ARBA" id="ARBA00022729"/>
    </source>
</evidence>
<keyword evidence="3" id="KW-0645">Protease</keyword>
<evidence type="ECO:0000256" key="6">
    <source>
        <dbReference type="ARBA" id="ARBA00022801"/>
    </source>
</evidence>
<keyword evidence="2" id="KW-0031">Aminopeptidase</keyword>
<name>A0AAU2V947_9ACTN</name>